<feature type="transmembrane region" description="Helical" evidence="1">
    <location>
        <begin position="179"/>
        <end position="199"/>
    </location>
</feature>
<reference evidence="2 3" key="1">
    <citation type="submission" date="2021-07" db="EMBL/GenBank/DDBJ databases">
        <authorList>
            <person name="So Y."/>
        </authorList>
    </citation>
    <scope>NUCLEOTIDE SEQUENCE [LARGE SCALE GENOMIC DNA]</scope>
    <source>
        <strain evidence="2 3">HJA6</strain>
    </source>
</reference>
<sequence length="348" mass="35303">MPTPRDALLRTLLLSLIAGGTLAAIGLPLGWMIGAMIASGYLGLRGAAAVPRQARPAALVVLGLALGQGFTEPVLKAVLAALPAMVVGGILAMGAGIAVAPLHRRIARADARTAFFAAIPGGVVTMAVLAAEAGASVAAVTLAQSIRMALVVLLYPVTLALFGHGGAASAAYVAELPPLHWGGLGLLLLGGAVVAWLGGRIRMTNAAMLAPCLLAMVLSANGILPSGVPRWMVNAAQLGMGASLGMLLAQEGREGAPRRLALAGMASAAMVSLLLLLAAIAIALWAELPLRTVVLGMAPGGMPEMAITAQALNLAVPLVLGFHLVRVILCNLLVMPLFRFSRIVGILR</sequence>
<keyword evidence="3" id="KW-1185">Reference proteome</keyword>
<proteinExistence type="predicted"/>
<feature type="transmembrane region" description="Helical" evidence="1">
    <location>
        <begin position="314"/>
        <end position="338"/>
    </location>
</feature>
<feature type="transmembrane region" description="Helical" evidence="1">
    <location>
        <begin position="114"/>
        <end position="140"/>
    </location>
</feature>
<dbReference type="InterPro" id="IPR007820">
    <property type="entry name" value="AbrB_fam"/>
</dbReference>
<feature type="transmembrane region" description="Helical" evidence="1">
    <location>
        <begin position="12"/>
        <end position="42"/>
    </location>
</feature>
<keyword evidence="1" id="KW-1133">Transmembrane helix</keyword>
<comment type="caution">
    <text evidence="2">The sequence shown here is derived from an EMBL/GenBank/DDBJ whole genome shotgun (WGS) entry which is preliminary data.</text>
</comment>
<name>A0ABS7A8B5_9PROT</name>
<feature type="transmembrane region" description="Helical" evidence="1">
    <location>
        <begin position="78"/>
        <end position="102"/>
    </location>
</feature>
<keyword evidence="1" id="KW-0472">Membrane</keyword>
<feature type="transmembrane region" description="Helical" evidence="1">
    <location>
        <begin position="152"/>
        <end position="173"/>
    </location>
</feature>
<dbReference type="Pfam" id="PF05145">
    <property type="entry name" value="AbrB"/>
    <property type="match status" value="1"/>
</dbReference>
<dbReference type="PANTHER" id="PTHR38457:SF1">
    <property type="entry name" value="REGULATOR ABRB-RELATED"/>
    <property type="match status" value="1"/>
</dbReference>
<evidence type="ECO:0000256" key="1">
    <source>
        <dbReference type="SAM" id="Phobius"/>
    </source>
</evidence>
<dbReference type="EMBL" id="JAHYBZ010000004">
    <property type="protein sequence ID" value="MBW6398548.1"/>
    <property type="molecule type" value="Genomic_DNA"/>
</dbReference>
<dbReference type="PIRSF" id="PIRSF038991">
    <property type="entry name" value="Protein_AbrB"/>
    <property type="match status" value="1"/>
</dbReference>
<evidence type="ECO:0000313" key="3">
    <source>
        <dbReference type="Proteomes" id="UP001196565"/>
    </source>
</evidence>
<gene>
    <name evidence="2" type="ORF">KPL78_11855</name>
</gene>
<protein>
    <submittedName>
        <fullName evidence="2">AbrB family transcriptional regulator</fullName>
    </submittedName>
</protein>
<dbReference type="Proteomes" id="UP001196565">
    <property type="component" value="Unassembled WGS sequence"/>
</dbReference>
<feature type="transmembrane region" description="Helical" evidence="1">
    <location>
        <begin position="206"/>
        <end position="225"/>
    </location>
</feature>
<feature type="transmembrane region" description="Helical" evidence="1">
    <location>
        <begin position="261"/>
        <end position="286"/>
    </location>
</feature>
<organism evidence="2 3">
    <name type="scientific">Roseomonas alba</name>
    <dbReference type="NCBI Taxonomy" id="2846776"/>
    <lineage>
        <taxon>Bacteria</taxon>
        <taxon>Pseudomonadati</taxon>
        <taxon>Pseudomonadota</taxon>
        <taxon>Alphaproteobacteria</taxon>
        <taxon>Acetobacterales</taxon>
        <taxon>Roseomonadaceae</taxon>
        <taxon>Roseomonas</taxon>
    </lineage>
</organism>
<accession>A0ABS7A8B5</accession>
<keyword evidence="1" id="KW-0812">Transmembrane</keyword>
<dbReference type="PANTHER" id="PTHR38457">
    <property type="entry name" value="REGULATOR ABRB-RELATED"/>
    <property type="match status" value="1"/>
</dbReference>
<dbReference type="RefSeq" id="WP_219763172.1">
    <property type="nucleotide sequence ID" value="NZ_JAHYBZ010000004.1"/>
</dbReference>
<evidence type="ECO:0000313" key="2">
    <source>
        <dbReference type="EMBL" id="MBW6398548.1"/>
    </source>
</evidence>